<sequence>YRYCAEPEDARARKSQALRHDSHDVRSAQSDASADSRHIAPVALPSFKAVTLSSIGGQSGRRYLTVSASHHVPVGEANACRATKNENDCTFPICTSFIGRDVSGCNPRNNVLRRMRPRRRKNKARSAYPQSSPRDRRQRMGLANDTAEENVSRPSVGAAKTTSRGSREGKVWLLVMTKRSRLCNP</sequence>
<reference evidence="2" key="1">
    <citation type="journal article" date="2020" name="Stud. Mycol.">
        <title>101 Dothideomycetes genomes: a test case for predicting lifestyles and emergence of pathogens.</title>
        <authorList>
            <person name="Haridas S."/>
            <person name="Albert R."/>
            <person name="Binder M."/>
            <person name="Bloem J."/>
            <person name="Labutti K."/>
            <person name="Salamov A."/>
            <person name="Andreopoulos B."/>
            <person name="Baker S."/>
            <person name="Barry K."/>
            <person name="Bills G."/>
            <person name="Bluhm B."/>
            <person name="Cannon C."/>
            <person name="Castanera R."/>
            <person name="Culley D."/>
            <person name="Daum C."/>
            <person name="Ezra D."/>
            <person name="Gonzalez J."/>
            <person name="Henrissat B."/>
            <person name="Kuo A."/>
            <person name="Liang C."/>
            <person name="Lipzen A."/>
            <person name="Lutzoni F."/>
            <person name="Magnuson J."/>
            <person name="Mondo S."/>
            <person name="Nolan M."/>
            <person name="Ohm R."/>
            <person name="Pangilinan J."/>
            <person name="Park H.-J."/>
            <person name="Ramirez L."/>
            <person name="Alfaro M."/>
            <person name="Sun H."/>
            <person name="Tritt A."/>
            <person name="Yoshinaga Y."/>
            <person name="Zwiers L.-H."/>
            <person name="Turgeon B."/>
            <person name="Goodwin S."/>
            <person name="Spatafora J."/>
            <person name="Crous P."/>
            <person name="Grigoriev I."/>
        </authorList>
    </citation>
    <scope>NUCLEOTIDE SEQUENCE</scope>
    <source>
        <strain evidence="2">CBS 119687</strain>
    </source>
</reference>
<organism evidence="2 3">
    <name type="scientific">Dothidotthia symphoricarpi CBS 119687</name>
    <dbReference type="NCBI Taxonomy" id="1392245"/>
    <lineage>
        <taxon>Eukaryota</taxon>
        <taxon>Fungi</taxon>
        <taxon>Dikarya</taxon>
        <taxon>Ascomycota</taxon>
        <taxon>Pezizomycotina</taxon>
        <taxon>Dothideomycetes</taxon>
        <taxon>Pleosporomycetidae</taxon>
        <taxon>Pleosporales</taxon>
        <taxon>Dothidotthiaceae</taxon>
        <taxon>Dothidotthia</taxon>
    </lineage>
</organism>
<dbReference type="GeneID" id="54412573"/>
<gene>
    <name evidence="2" type="ORF">P153DRAFT_415619</name>
</gene>
<feature type="region of interest" description="Disordered" evidence="1">
    <location>
        <begin position="1"/>
        <end position="36"/>
    </location>
</feature>
<protein>
    <submittedName>
        <fullName evidence="2">Uncharacterized protein</fullName>
    </submittedName>
</protein>
<feature type="non-terminal residue" evidence="2">
    <location>
        <position position="1"/>
    </location>
</feature>
<name>A0A6A6AK33_9PLEO</name>
<dbReference type="EMBL" id="ML977501">
    <property type="protein sequence ID" value="KAF2132180.1"/>
    <property type="molecule type" value="Genomic_DNA"/>
</dbReference>
<keyword evidence="3" id="KW-1185">Reference proteome</keyword>
<evidence type="ECO:0000256" key="1">
    <source>
        <dbReference type="SAM" id="MobiDB-lite"/>
    </source>
</evidence>
<feature type="region of interest" description="Disordered" evidence="1">
    <location>
        <begin position="115"/>
        <end position="166"/>
    </location>
</feature>
<proteinExistence type="predicted"/>
<evidence type="ECO:0000313" key="2">
    <source>
        <dbReference type="EMBL" id="KAF2132180.1"/>
    </source>
</evidence>
<accession>A0A6A6AK33</accession>
<feature type="compositionally biased region" description="Basic residues" evidence="1">
    <location>
        <begin position="115"/>
        <end position="124"/>
    </location>
</feature>
<evidence type="ECO:0000313" key="3">
    <source>
        <dbReference type="Proteomes" id="UP000799771"/>
    </source>
</evidence>
<dbReference type="AlphaFoldDB" id="A0A6A6AK33"/>
<feature type="compositionally biased region" description="Basic and acidic residues" evidence="1">
    <location>
        <begin position="8"/>
        <end position="26"/>
    </location>
</feature>
<dbReference type="Proteomes" id="UP000799771">
    <property type="component" value="Unassembled WGS sequence"/>
</dbReference>
<dbReference type="RefSeq" id="XP_033526567.1">
    <property type="nucleotide sequence ID" value="XM_033672141.1"/>
</dbReference>